<evidence type="ECO:0000256" key="1">
    <source>
        <dbReference type="ARBA" id="ARBA00022443"/>
    </source>
</evidence>
<feature type="domain" description="BAR" evidence="4">
    <location>
        <begin position="34"/>
        <end position="268"/>
    </location>
</feature>
<dbReference type="EMBL" id="JADBJN010000003">
    <property type="protein sequence ID" value="KAG5670897.1"/>
    <property type="molecule type" value="Genomic_DNA"/>
</dbReference>
<protein>
    <recommendedName>
        <fullName evidence="7">Endophilin-A</fullName>
    </recommendedName>
</protein>
<dbReference type="SMART" id="SM00721">
    <property type="entry name" value="BAR"/>
    <property type="match status" value="1"/>
</dbReference>
<dbReference type="InterPro" id="IPR027267">
    <property type="entry name" value="AH/BAR_dom_sf"/>
</dbReference>
<evidence type="ECO:0008006" key="7">
    <source>
        <dbReference type="Google" id="ProtNLM"/>
    </source>
</evidence>
<dbReference type="GO" id="GO:0005737">
    <property type="term" value="C:cytoplasm"/>
    <property type="evidence" value="ECO:0007669"/>
    <property type="project" value="InterPro"/>
</dbReference>
<dbReference type="InterPro" id="IPR001452">
    <property type="entry name" value="SH3_domain"/>
</dbReference>
<dbReference type="Gene3D" id="1.20.1270.60">
    <property type="entry name" value="Arfaptin homology (AH) domain/BAR domain"/>
    <property type="match status" value="1"/>
</dbReference>
<dbReference type="OrthoDB" id="14167at2759"/>
<dbReference type="CDD" id="cd11802">
    <property type="entry name" value="SH3_Endophilin_B"/>
    <property type="match status" value="1"/>
</dbReference>
<evidence type="ECO:0000256" key="2">
    <source>
        <dbReference type="PROSITE-ProRule" id="PRU00192"/>
    </source>
</evidence>
<dbReference type="PROSITE" id="PS50002">
    <property type="entry name" value="SH3"/>
    <property type="match status" value="1"/>
</dbReference>
<dbReference type="InterPro" id="IPR004148">
    <property type="entry name" value="BAR_dom"/>
</dbReference>
<reference evidence="5" key="1">
    <citation type="submission" date="2021-03" db="EMBL/GenBank/DDBJ databases">
        <title>Chromosome level genome of the anhydrobiotic midge Polypedilum vanderplanki.</title>
        <authorList>
            <person name="Yoshida Y."/>
            <person name="Kikawada T."/>
            <person name="Gusev O."/>
        </authorList>
    </citation>
    <scope>NUCLEOTIDE SEQUENCE</scope>
    <source>
        <strain evidence="5">NIAS01</strain>
        <tissue evidence="5">Whole body or cell culture</tissue>
    </source>
</reference>
<sequence length="352" mass="39726">MNMKLPSFNVKDLMREAGTTISTQVSRVVQLTEEKLNLVPDKTEYDNNFEALIERQESTKALTEKIVKDCESVLVPVLGNRVEDFIFEKIEKKKPQRLSNIEFLGLDFIEAGGVFGSDGSYGSALIKTGQAEQKLGQCERDFIANTGMCFLQPLKKFLDGEMRTITKEKSVLEAKRLDLDSAKSRVRKARSLIGQQTAERDLRVAQSEYDRQLEITKLLLEGLGSTQANHLRYLHAFVESQVRYYAQCNKIMHELQKELASLGGDGPKYEIVVTDEEIEAASRNNIHSEPLNYQRARVLCSYDAKDNSELNLVANEVIFVAECSPPHSDYMHGKQGLLKGLVPKAFLEILED</sequence>
<organism evidence="5 6">
    <name type="scientific">Polypedilum vanderplanki</name>
    <name type="common">Sleeping chironomid midge</name>
    <dbReference type="NCBI Taxonomy" id="319348"/>
    <lineage>
        <taxon>Eukaryota</taxon>
        <taxon>Metazoa</taxon>
        <taxon>Ecdysozoa</taxon>
        <taxon>Arthropoda</taxon>
        <taxon>Hexapoda</taxon>
        <taxon>Insecta</taxon>
        <taxon>Pterygota</taxon>
        <taxon>Neoptera</taxon>
        <taxon>Endopterygota</taxon>
        <taxon>Diptera</taxon>
        <taxon>Nematocera</taxon>
        <taxon>Chironomoidea</taxon>
        <taxon>Chironomidae</taxon>
        <taxon>Chironominae</taxon>
        <taxon>Polypedilum</taxon>
        <taxon>Polypedilum</taxon>
    </lineage>
</organism>
<name>A0A9J6BLZ8_POLVA</name>
<dbReference type="Pfam" id="PF03114">
    <property type="entry name" value="BAR"/>
    <property type="match status" value="1"/>
</dbReference>
<dbReference type="PROSITE" id="PS51021">
    <property type="entry name" value="BAR"/>
    <property type="match status" value="1"/>
</dbReference>
<evidence type="ECO:0000313" key="6">
    <source>
        <dbReference type="Proteomes" id="UP001107558"/>
    </source>
</evidence>
<proteinExistence type="predicted"/>
<dbReference type="Proteomes" id="UP001107558">
    <property type="component" value="Chromosome 3"/>
</dbReference>
<keyword evidence="1 2" id="KW-0728">SH3 domain</keyword>
<dbReference type="Gene3D" id="2.30.30.40">
    <property type="entry name" value="SH3 Domains"/>
    <property type="match status" value="1"/>
</dbReference>
<evidence type="ECO:0000259" key="3">
    <source>
        <dbReference type="PROSITE" id="PS50002"/>
    </source>
</evidence>
<dbReference type="SUPFAM" id="SSF103657">
    <property type="entry name" value="BAR/IMD domain-like"/>
    <property type="match status" value="1"/>
</dbReference>
<dbReference type="AlphaFoldDB" id="A0A9J6BLZ8"/>
<dbReference type="SUPFAM" id="SSF50044">
    <property type="entry name" value="SH3-domain"/>
    <property type="match status" value="1"/>
</dbReference>
<dbReference type="InterPro" id="IPR036028">
    <property type="entry name" value="SH3-like_dom_sf"/>
</dbReference>
<feature type="domain" description="SH3" evidence="3">
    <location>
        <begin position="291"/>
        <end position="352"/>
    </location>
</feature>
<evidence type="ECO:0000313" key="5">
    <source>
        <dbReference type="EMBL" id="KAG5670897.1"/>
    </source>
</evidence>
<gene>
    <name evidence="5" type="ORF">PVAND_001128</name>
</gene>
<dbReference type="SMART" id="SM00326">
    <property type="entry name" value="SH3"/>
    <property type="match status" value="1"/>
</dbReference>
<dbReference type="CDD" id="cd07594">
    <property type="entry name" value="BAR_Endophilin_B"/>
    <property type="match status" value="1"/>
</dbReference>
<keyword evidence="6" id="KW-1185">Reference proteome</keyword>
<evidence type="ECO:0000259" key="4">
    <source>
        <dbReference type="PROSITE" id="PS51021"/>
    </source>
</evidence>
<dbReference type="Pfam" id="PF14604">
    <property type="entry name" value="SH3_9"/>
    <property type="match status" value="1"/>
</dbReference>
<comment type="caution">
    <text evidence="5">The sequence shown here is derived from an EMBL/GenBank/DDBJ whole genome shotgun (WGS) entry which is preliminary data.</text>
</comment>
<accession>A0A9J6BLZ8</accession>